<proteinExistence type="predicted"/>
<evidence type="ECO:0000313" key="1">
    <source>
        <dbReference type="Proteomes" id="UP000887574"/>
    </source>
</evidence>
<evidence type="ECO:0000313" key="2">
    <source>
        <dbReference type="WBParaSite" id="jg12523"/>
    </source>
</evidence>
<protein>
    <submittedName>
        <fullName evidence="2">Uncharacterized protein</fullName>
    </submittedName>
</protein>
<dbReference type="WBParaSite" id="jg12523">
    <property type="protein sequence ID" value="jg12523"/>
    <property type="gene ID" value="jg12523"/>
</dbReference>
<name>A0A915CTN9_9BILA</name>
<sequence length="209" mass="22974">MLLENAKETEMVICNFEGCRTIFAKTGCGGLRLLGSSALATAAMEAFQRKVGDFSTNWLASGGNLNKELVVCAAFMDPFVHLQLENVCEKIPGLDYGQLKTVVLEKASQISPEEACDQPPSRRASFFQSNKPTVVEQEFKAYSVMWHEDPLILEIKCKVHASSCSACKMGTVCTSIKSASERAFKELRCVLGDFARNRLNPNRTASSFS</sequence>
<keyword evidence="1" id="KW-1185">Reference proteome</keyword>
<accession>A0A915CTN9</accession>
<organism evidence="1 2">
    <name type="scientific">Ditylenchus dipsaci</name>
    <dbReference type="NCBI Taxonomy" id="166011"/>
    <lineage>
        <taxon>Eukaryota</taxon>
        <taxon>Metazoa</taxon>
        <taxon>Ecdysozoa</taxon>
        <taxon>Nematoda</taxon>
        <taxon>Chromadorea</taxon>
        <taxon>Rhabditida</taxon>
        <taxon>Tylenchina</taxon>
        <taxon>Tylenchomorpha</taxon>
        <taxon>Sphaerularioidea</taxon>
        <taxon>Anguinidae</taxon>
        <taxon>Anguininae</taxon>
        <taxon>Ditylenchus</taxon>
    </lineage>
</organism>
<dbReference type="AlphaFoldDB" id="A0A915CTN9"/>
<dbReference type="Proteomes" id="UP000887574">
    <property type="component" value="Unplaced"/>
</dbReference>
<reference evidence="2" key="1">
    <citation type="submission" date="2022-11" db="UniProtKB">
        <authorList>
            <consortium name="WormBaseParasite"/>
        </authorList>
    </citation>
    <scope>IDENTIFICATION</scope>
</reference>